<name>A0A928ZZR9_LEPEC</name>
<dbReference type="AlphaFoldDB" id="A0A928ZZR9"/>
<organism evidence="1 2">
    <name type="scientific">Leptolyngbya cf. ectocarpi LEGE 11479</name>
    <dbReference type="NCBI Taxonomy" id="1828722"/>
    <lineage>
        <taxon>Bacteria</taxon>
        <taxon>Bacillati</taxon>
        <taxon>Cyanobacteriota</taxon>
        <taxon>Cyanophyceae</taxon>
        <taxon>Leptolyngbyales</taxon>
        <taxon>Leptolyngbyaceae</taxon>
        <taxon>Leptolyngbya group</taxon>
        <taxon>Leptolyngbya</taxon>
    </lineage>
</organism>
<protein>
    <submittedName>
        <fullName evidence="1">Uncharacterized protein</fullName>
    </submittedName>
</protein>
<evidence type="ECO:0000313" key="1">
    <source>
        <dbReference type="EMBL" id="MBE9070435.1"/>
    </source>
</evidence>
<keyword evidence="2" id="KW-1185">Reference proteome</keyword>
<reference evidence="1" key="1">
    <citation type="submission" date="2020-10" db="EMBL/GenBank/DDBJ databases">
        <authorList>
            <person name="Castelo-Branco R."/>
            <person name="Eusebio N."/>
            <person name="Adriana R."/>
            <person name="Vieira A."/>
            <person name="Brugerolle De Fraissinette N."/>
            <person name="Rezende De Castro R."/>
            <person name="Schneider M.P."/>
            <person name="Vasconcelos V."/>
            <person name="Leao P.N."/>
        </authorList>
    </citation>
    <scope>NUCLEOTIDE SEQUENCE</scope>
    <source>
        <strain evidence="1">LEGE 11479</strain>
    </source>
</reference>
<dbReference type="RefSeq" id="WP_193996299.1">
    <property type="nucleotide sequence ID" value="NZ_JADEXP010000432.1"/>
</dbReference>
<dbReference type="Proteomes" id="UP000615026">
    <property type="component" value="Unassembled WGS sequence"/>
</dbReference>
<gene>
    <name evidence="1" type="ORF">IQ260_27710</name>
</gene>
<evidence type="ECO:0000313" key="2">
    <source>
        <dbReference type="Proteomes" id="UP000615026"/>
    </source>
</evidence>
<dbReference type="EMBL" id="JADEXP010000432">
    <property type="protein sequence ID" value="MBE9070435.1"/>
    <property type="molecule type" value="Genomic_DNA"/>
</dbReference>
<sequence>MRLSLSVLSVTAAISVFHSLGLTISIPSLQAERGSGRIQTEQFDRGSGRIQAQRSGLFHLSDRGSGRIQAQQSELFHLSDRGSGRGPAAYRGSGRISTDQAYRGSGRLIA</sequence>
<comment type="caution">
    <text evidence="1">The sequence shown here is derived from an EMBL/GenBank/DDBJ whole genome shotgun (WGS) entry which is preliminary data.</text>
</comment>
<accession>A0A928ZZR9</accession>
<proteinExistence type="predicted"/>